<accession>A0AC35EVX6</accession>
<reference evidence="2" key="1">
    <citation type="submission" date="2022-11" db="UniProtKB">
        <authorList>
            <consortium name="WormBaseParasite"/>
        </authorList>
    </citation>
    <scope>IDENTIFICATION</scope>
</reference>
<dbReference type="WBParaSite" id="PS1159_v2.g11331.t1">
    <property type="protein sequence ID" value="PS1159_v2.g11331.t1"/>
    <property type="gene ID" value="PS1159_v2.g11331"/>
</dbReference>
<evidence type="ECO:0000313" key="2">
    <source>
        <dbReference type="WBParaSite" id="PS1159_v2.g11331.t1"/>
    </source>
</evidence>
<proteinExistence type="predicted"/>
<sequence>MQMGNEAAFDCLWEFYIANCTTVLNPDQFGLTTNFTDKKINVDFDYPIKAEYPVIMCYPPMVYESRWQQIIFATEIYHFFGADLQIQYINSAMAEIVEVLEIYQEKGWIKIVPFVYLDFASAEIPMLGGHPMLELSFRNQPLSYNDCLTKFREASEFVIVADVDDILIPQKTSFFAEFSYWSKLFPNAAAFMYYRSPATIRVGKVL</sequence>
<organism evidence="1 2">
    <name type="scientific">Panagrolaimus sp. PS1159</name>
    <dbReference type="NCBI Taxonomy" id="55785"/>
    <lineage>
        <taxon>Eukaryota</taxon>
        <taxon>Metazoa</taxon>
        <taxon>Ecdysozoa</taxon>
        <taxon>Nematoda</taxon>
        <taxon>Chromadorea</taxon>
        <taxon>Rhabditida</taxon>
        <taxon>Tylenchina</taxon>
        <taxon>Panagrolaimomorpha</taxon>
        <taxon>Panagrolaimoidea</taxon>
        <taxon>Panagrolaimidae</taxon>
        <taxon>Panagrolaimus</taxon>
    </lineage>
</organism>
<dbReference type="Proteomes" id="UP000887580">
    <property type="component" value="Unplaced"/>
</dbReference>
<name>A0AC35EVX6_9BILA</name>
<evidence type="ECO:0000313" key="1">
    <source>
        <dbReference type="Proteomes" id="UP000887580"/>
    </source>
</evidence>
<protein>
    <submittedName>
        <fullName evidence="2">Glycosyltransferase family 92 protein</fullName>
    </submittedName>
</protein>